<keyword evidence="2" id="KW-0479">Metal-binding</keyword>
<dbReference type="AlphaFoldDB" id="A0AAD7GLJ1"/>
<evidence type="ECO:0000256" key="2">
    <source>
        <dbReference type="ARBA" id="ARBA00022723"/>
    </source>
</evidence>
<comment type="similarity">
    <text evidence="1">Belongs to the metallo-beta-lactamase superfamily.</text>
</comment>
<evidence type="ECO:0000256" key="1">
    <source>
        <dbReference type="ARBA" id="ARBA00007749"/>
    </source>
</evidence>
<protein>
    <submittedName>
        <fullName evidence="6">Beta-lactamase-like protein</fullName>
    </submittedName>
</protein>
<dbReference type="PANTHER" id="PTHR42978">
    <property type="entry name" value="QUORUM-QUENCHING LACTONASE YTNP-RELATED-RELATED"/>
    <property type="match status" value="1"/>
</dbReference>
<gene>
    <name evidence="6" type="ORF">B0H17DRAFT_403001</name>
</gene>
<evidence type="ECO:0000256" key="3">
    <source>
        <dbReference type="ARBA" id="ARBA00022801"/>
    </source>
</evidence>
<sequence>MNYPPAISALFAAGVYSVPSEFKDIGQLLEQGGIALESIQAVIWSHSHFDHIGDMSRFPNTTALVIGPGTNRELYPQFPDGVLQTSDFAGHDVRKLSFELTFRGLKAIDYFGDGSLYLLDTPGHLPGHLSALARVTPSSFVLLGGDAFHHPGQLRPRPHLQRHFPCPAHLLETSRSAISTDYFWSWGSEPRVFDVPSRAEPLLALADVPGSVYADPVAAKVSLEKVATFDADPDFLVVIAHDQTLVSSLPYFPASLNDWKARDLKEEVMWRFVDENSPAFVFSPV</sequence>
<organism evidence="6 7">
    <name type="scientific">Mycena rosella</name>
    <name type="common">Pink bonnet</name>
    <name type="synonym">Agaricus rosellus</name>
    <dbReference type="NCBI Taxonomy" id="1033263"/>
    <lineage>
        <taxon>Eukaryota</taxon>
        <taxon>Fungi</taxon>
        <taxon>Dikarya</taxon>
        <taxon>Basidiomycota</taxon>
        <taxon>Agaricomycotina</taxon>
        <taxon>Agaricomycetes</taxon>
        <taxon>Agaricomycetidae</taxon>
        <taxon>Agaricales</taxon>
        <taxon>Marasmiineae</taxon>
        <taxon>Mycenaceae</taxon>
        <taxon>Mycena</taxon>
    </lineage>
</organism>
<proteinExistence type="inferred from homology"/>
<reference evidence="6" key="1">
    <citation type="submission" date="2023-03" db="EMBL/GenBank/DDBJ databases">
        <title>Massive genome expansion in bonnet fungi (Mycena s.s.) driven by repeated elements and novel gene families across ecological guilds.</title>
        <authorList>
            <consortium name="Lawrence Berkeley National Laboratory"/>
            <person name="Harder C.B."/>
            <person name="Miyauchi S."/>
            <person name="Viragh M."/>
            <person name="Kuo A."/>
            <person name="Thoen E."/>
            <person name="Andreopoulos B."/>
            <person name="Lu D."/>
            <person name="Skrede I."/>
            <person name="Drula E."/>
            <person name="Henrissat B."/>
            <person name="Morin E."/>
            <person name="Kohler A."/>
            <person name="Barry K."/>
            <person name="LaButti K."/>
            <person name="Morin E."/>
            <person name="Salamov A."/>
            <person name="Lipzen A."/>
            <person name="Mereny Z."/>
            <person name="Hegedus B."/>
            <person name="Baldrian P."/>
            <person name="Stursova M."/>
            <person name="Weitz H."/>
            <person name="Taylor A."/>
            <person name="Grigoriev I.V."/>
            <person name="Nagy L.G."/>
            <person name="Martin F."/>
            <person name="Kauserud H."/>
        </authorList>
    </citation>
    <scope>NUCLEOTIDE SEQUENCE</scope>
    <source>
        <strain evidence="6">CBHHK067</strain>
    </source>
</reference>
<keyword evidence="4" id="KW-0862">Zinc</keyword>
<evidence type="ECO:0000259" key="5">
    <source>
        <dbReference type="Pfam" id="PF00753"/>
    </source>
</evidence>
<comment type="caution">
    <text evidence="6">The sequence shown here is derived from an EMBL/GenBank/DDBJ whole genome shotgun (WGS) entry which is preliminary data.</text>
</comment>
<dbReference type="SUPFAM" id="SSF56281">
    <property type="entry name" value="Metallo-hydrolase/oxidoreductase"/>
    <property type="match status" value="1"/>
</dbReference>
<dbReference type="GO" id="GO:0046872">
    <property type="term" value="F:metal ion binding"/>
    <property type="evidence" value="ECO:0007669"/>
    <property type="project" value="UniProtKB-KW"/>
</dbReference>
<accession>A0AAD7GLJ1</accession>
<name>A0AAD7GLJ1_MYCRO</name>
<keyword evidence="7" id="KW-1185">Reference proteome</keyword>
<dbReference type="CDD" id="cd07730">
    <property type="entry name" value="metallo-hydrolase-like_MBL-fold"/>
    <property type="match status" value="1"/>
</dbReference>
<dbReference type="InterPro" id="IPR001279">
    <property type="entry name" value="Metallo-B-lactamas"/>
</dbReference>
<dbReference type="Gene3D" id="3.60.15.10">
    <property type="entry name" value="Ribonuclease Z/Hydroxyacylglutathione hydrolase-like"/>
    <property type="match status" value="1"/>
</dbReference>
<keyword evidence="3" id="KW-0378">Hydrolase</keyword>
<dbReference type="EMBL" id="JARKIE010000034">
    <property type="protein sequence ID" value="KAJ7696604.1"/>
    <property type="molecule type" value="Genomic_DNA"/>
</dbReference>
<evidence type="ECO:0000256" key="4">
    <source>
        <dbReference type="ARBA" id="ARBA00022833"/>
    </source>
</evidence>
<dbReference type="GO" id="GO:0016787">
    <property type="term" value="F:hydrolase activity"/>
    <property type="evidence" value="ECO:0007669"/>
    <property type="project" value="UniProtKB-KW"/>
</dbReference>
<dbReference type="Pfam" id="PF00753">
    <property type="entry name" value="Lactamase_B"/>
    <property type="match status" value="1"/>
</dbReference>
<dbReference type="InterPro" id="IPR036866">
    <property type="entry name" value="RibonucZ/Hydroxyglut_hydro"/>
</dbReference>
<dbReference type="Proteomes" id="UP001221757">
    <property type="component" value="Unassembled WGS sequence"/>
</dbReference>
<dbReference type="PANTHER" id="PTHR42978:SF5">
    <property type="entry name" value="METALLO-BETA-LACTAMASE DOMAIN-CONTAINING PROTEIN"/>
    <property type="match status" value="1"/>
</dbReference>
<dbReference type="InterPro" id="IPR051013">
    <property type="entry name" value="MBL_superfamily_lactonases"/>
</dbReference>
<evidence type="ECO:0000313" key="6">
    <source>
        <dbReference type="EMBL" id="KAJ7696604.1"/>
    </source>
</evidence>
<feature type="domain" description="Metallo-beta-lactamase" evidence="5">
    <location>
        <begin position="27"/>
        <end position="167"/>
    </location>
</feature>
<evidence type="ECO:0000313" key="7">
    <source>
        <dbReference type="Proteomes" id="UP001221757"/>
    </source>
</evidence>